<organism evidence="1">
    <name type="scientific">Lepeophtheirus salmonis</name>
    <name type="common">Salmon louse</name>
    <name type="synonym">Caligus salmonis</name>
    <dbReference type="NCBI Taxonomy" id="72036"/>
    <lineage>
        <taxon>Eukaryota</taxon>
        <taxon>Metazoa</taxon>
        <taxon>Ecdysozoa</taxon>
        <taxon>Arthropoda</taxon>
        <taxon>Crustacea</taxon>
        <taxon>Multicrustacea</taxon>
        <taxon>Hexanauplia</taxon>
        <taxon>Copepoda</taxon>
        <taxon>Siphonostomatoida</taxon>
        <taxon>Caligidae</taxon>
        <taxon>Lepeophtheirus</taxon>
    </lineage>
</organism>
<evidence type="ECO:0000313" key="1">
    <source>
        <dbReference type="EMBL" id="CDW46273.1"/>
    </source>
</evidence>
<reference evidence="1" key="1">
    <citation type="submission" date="2014-05" db="EMBL/GenBank/DDBJ databases">
        <authorList>
            <person name="Chronopoulou M."/>
        </authorList>
    </citation>
    <scope>NUCLEOTIDE SEQUENCE</scope>
    <source>
        <tissue evidence="1">Whole organism</tissue>
    </source>
</reference>
<sequence>ASHVCAERDFVRYGNKLGQIPFFKYFSCFCSLENPFVCR</sequence>
<feature type="non-terminal residue" evidence="1">
    <location>
        <position position="1"/>
    </location>
</feature>
<dbReference type="AlphaFoldDB" id="A0A0K2V6V0"/>
<protein>
    <submittedName>
        <fullName evidence="1">Uncharacterized protein</fullName>
    </submittedName>
</protein>
<name>A0A0K2V6V0_LEPSM</name>
<proteinExistence type="predicted"/>
<dbReference type="EMBL" id="HACA01028912">
    <property type="protein sequence ID" value="CDW46273.1"/>
    <property type="molecule type" value="Transcribed_RNA"/>
</dbReference>
<accession>A0A0K2V6V0</accession>